<protein>
    <submittedName>
        <fullName evidence="1">GNAT family N-acetyltransferase</fullName>
        <ecNumber evidence="1">2.3.-.-</ecNumber>
    </submittedName>
</protein>
<dbReference type="EC" id="2.3.-.-" evidence="1"/>
<keyword evidence="1" id="KW-0012">Acyltransferase</keyword>
<accession>A0ACC7NT50</accession>
<organism evidence="1 2">
    <name type="scientific">Paenibacillus mesotrionivorans</name>
    <dbReference type="NCBI Taxonomy" id="3160968"/>
    <lineage>
        <taxon>Bacteria</taxon>
        <taxon>Bacillati</taxon>
        <taxon>Bacillota</taxon>
        <taxon>Bacilli</taxon>
        <taxon>Bacillales</taxon>
        <taxon>Paenibacillaceae</taxon>
        <taxon>Paenibacillus</taxon>
    </lineage>
</organism>
<name>A0ACC7NT50_9BACL</name>
<comment type="caution">
    <text evidence="1">The sequence shown here is derived from an EMBL/GenBank/DDBJ whole genome shotgun (WGS) entry which is preliminary data.</text>
</comment>
<evidence type="ECO:0000313" key="2">
    <source>
        <dbReference type="Proteomes" id="UP001631969"/>
    </source>
</evidence>
<keyword evidence="1" id="KW-0808">Transferase</keyword>
<dbReference type="EMBL" id="JBJURJ010000003">
    <property type="protein sequence ID" value="MFM9327906.1"/>
    <property type="molecule type" value="Genomic_DNA"/>
</dbReference>
<reference evidence="1" key="1">
    <citation type="submission" date="2024-12" db="EMBL/GenBank/DDBJ databases">
        <authorList>
            <person name="Wu N."/>
        </authorList>
    </citation>
    <scope>NUCLEOTIDE SEQUENCE</scope>
    <source>
        <strain evidence="1">P15</strain>
    </source>
</reference>
<dbReference type="Proteomes" id="UP001631969">
    <property type="component" value="Unassembled WGS sequence"/>
</dbReference>
<evidence type="ECO:0000313" key="1">
    <source>
        <dbReference type="EMBL" id="MFM9327906.1"/>
    </source>
</evidence>
<keyword evidence="2" id="KW-1185">Reference proteome</keyword>
<proteinExistence type="predicted"/>
<sequence>MIKIRTRIPEQDDKELFQLILTRLMPFARQARPSVKFRRSEIISRWRKCRVYVAEGSGGKPAGFISCKTEGTTLSIDMLAVSKSAEGRGIGSALIETAERYGRRQGAHYMQLGVDEPNYHARQFYERKGFRVESYLPEHRMLILSRMVR</sequence>
<gene>
    <name evidence="1" type="ORF">ACI1P1_06260</name>
</gene>